<dbReference type="EMBL" id="JBHSAV010000084">
    <property type="protein sequence ID" value="MFC3977928.1"/>
    <property type="molecule type" value="Genomic_DNA"/>
</dbReference>
<proteinExistence type="predicted"/>
<sequence>MKYLDPNTTGTPGSAFAQLITNLANNASSVVIDGATAGTNPMPFAGLMGYGSDNSTGPKAYLNVLVFDQNYQFQPSQSTFKSVTLAARETGTNVQHELVKTIQITIQKPGYVYIYFSNENPTPVEVFFDDFKVIHTNSNIVQKDDYYPFGMTFNSYSAPSGIQQAFKFNGKEREELTGWDDFGARMYMSDLGRWGVVDPLAAEYHDVSPFNYAINNPIRFIDPDGNSVWDMTTDKAHKSALVTFARTKEGKRFLAQYAKAGQEIGGVRFKKDGKYSHQHVAFYSAANLDGGAHGMTRAFLRTKQSPKGLKLTNITPSTIKENKGNLDNLSFSIDIKNGISENDALLTIGHEAFIHVEKTTKDVKEGLLKFFSGEFGSGTDGETDFSIFMTKLVGDESDHRLAVNGEVVSMENFVKELDYLFGGNTFFTNYEEWKNAEKKRLEKSSRR</sequence>
<comment type="caution">
    <text evidence="1">The sequence shown here is derived from an EMBL/GenBank/DDBJ whole genome shotgun (WGS) entry which is preliminary data.</text>
</comment>
<dbReference type="Gene3D" id="2.180.10.10">
    <property type="entry name" value="RHS repeat-associated core"/>
    <property type="match status" value="1"/>
</dbReference>
<organism evidence="1 2">
    <name type="scientific">Belliella kenyensis</name>
    <dbReference type="NCBI Taxonomy" id="1472724"/>
    <lineage>
        <taxon>Bacteria</taxon>
        <taxon>Pseudomonadati</taxon>
        <taxon>Bacteroidota</taxon>
        <taxon>Cytophagia</taxon>
        <taxon>Cytophagales</taxon>
        <taxon>Cyclobacteriaceae</taxon>
        <taxon>Belliella</taxon>
    </lineage>
</organism>
<evidence type="ECO:0000313" key="2">
    <source>
        <dbReference type="Proteomes" id="UP001595766"/>
    </source>
</evidence>
<dbReference type="PANTHER" id="PTHR32305:SF15">
    <property type="entry name" value="PROTEIN RHSA-RELATED"/>
    <property type="match status" value="1"/>
</dbReference>
<dbReference type="InterPro" id="IPR050708">
    <property type="entry name" value="T6SS_VgrG/RHS"/>
</dbReference>
<dbReference type="InterPro" id="IPR022385">
    <property type="entry name" value="Rhs_assc_core"/>
</dbReference>
<protein>
    <submittedName>
        <fullName evidence="1">RHS repeat-associated core domain-containing protein</fullName>
    </submittedName>
</protein>
<gene>
    <name evidence="1" type="ORF">ACFOUP_16205</name>
</gene>
<dbReference type="NCBIfam" id="TIGR03696">
    <property type="entry name" value="Rhs_assc_core"/>
    <property type="match status" value="1"/>
</dbReference>
<evidence type="ECO:0000313" key="1">
    <source>
        <dbReference type="EMBL" id="MFC3977928.1"/>
    </source>
</evidence>
<dbReference type="PANTHER" id="PTHR32305">
    <property type="match status" value="1"/>
</dbReference>
<dbReference type="Proteomes" id="UP001595766">
    <property type="component" value="Unassembled WGS sequence"/>
</dbReference>
<dbReference type="RefSeq" id="WP_241297346.1">
    <property type="nucleotide sequence ID" value="NZ_JAKZGR010000019.1"/>
</dbReference>
<keyword evidence="2" id="KW-1185">Reference proteome</keyword>
<name>A0ABV8ERH5_9BACT</name>
<accession>A0ABV8ERH5</accession>
<reference evidence="2" key="1">
    <citation type="journal article" date="2019" name="Int. J. Syst. Evol. Microbiol.">
        <title>The Global Catalogue of Microorganisms (GCM) 10K type strain sequencing project: providing services to taxonomists for standard genome sequencing and annotation.</title>
        <authorList>
            <consortium name="The Broad Institute Genomics Platform"/>
            <consortium name="The Broad Institute Genome Sequencing Center for Infectious Disease"/>
            <person name="Wu L."/>
            <person name="Ma J."/>
        </authorList>
    </citation>
    <scope>NUCLEOTIDE SEQUENCE [LARGE SCALE GENOMIC DNA]</scope>
    <source>
        <strain evidence="2">CECT 8551</strain>
    </source>
</reference>